<organism evidence="1 2">
    <name type="scientific">Sclerotinia sclerotiorum (strain ATCC 18683 / 1980 / Ss-1)</name>
    <name type="common">White mold</name>
    <name type="synonym">Whetzelinia sclerotiorum</name>
    <dbReference type="NCBI Taxonomy" id="665079"/>
    <lineage>
        <taxon>Eukaryota</taxon>
        <taxon>Fungi</taxon>
        <taxon>Dikarya</taxon>
        <taxon>Ascomycota</taxon>
        <taxon>Pezizomycotina</taxon>
        <taxon>Leotiomycetes</taxon>
        <taxon>Helotiales</taxon>
        <taxon>Sclerotiniaceae</taxon>
        <taxon>Sclerotinia</taxon>
    </lineage>
</organism>
<evidence type="ECO:0000313" key="1">
    <source>
        <dbReference type="EMBL" id="EDN95511.1"/>
    </source>
</evidence>
<proteinExistence type="predicted"/>
<name>A7F1B9_SCLS1</name>
<dbReference type="GeneID" id="5483800"/>
<reference evidence="2" key="1">
    <citation type="journal article" date="2011" name="PLoS Genet.">
        <title>Genomic analysis of the necrotrophic fungal pathogens Sclerotinia sclerotiorum and Botrytis cinerea.</title>
        <authorList>
            <person name="Amselem J."/>
            <person name="Cuomo C.A."/>
            <person name="van Kan J.A."/>
            <person name="Viaud M."/>
            <person name="Benito E.P."/>
            <person name="Couloux A."/>
            <person name="Coutinho P.M."/>
            <person name="de Vries R.P."/>
            <person name="Dyer P.S."/>
            <person name="Fillinger S."/>
            <person name="Fournier E."/>
            <person name="Gout L."/>
            <person name="Hahn M."/>
            <person name="Kohn L."/>
            <person name="Lapalu N."/>
            <person name="Plummer K.M."/>
            <person name="Pradier J.M."/>
            <person name="Quevillon E."/>
            <person name="Sharon A."/>
            <person name="Simon A."/>
            <person name="ten Have A."/>
            <person name="Tudzynski B."/>
            <person name="Tudzynski P."/>
            <person name="Wincker P."/>
            <person name="Andrew M."/>
            <person name="Anthouard V."/>
            <person name="Beever R.E."/>
            <person name="Beffa R."/>
            <person name="Benoit I."/>
            <person name="Bouzid O."/>
            <person name="Brault B."/>
            <person name="Chen Z."/>
            <person name="Choquer M."/>
            <person name="Collemare J."/>
            <person name="Cotton P."/>
            <person name="Danchin E.G."/>
            <person name="Da Silva C."/>
            <person name="Gautier A."/>
            <person name="Giraud C."/>
            <person name="Giraud T."/>
            <person name="Gonzalez C."/>
            <person name="Grossetete S."/>
            <person name="Guldener U."/>
            <person name="Henrissat B."/>
            <person name="Howlett B.J."/>
            <person name="Kodira C."/>
            <person name="Kretschmer M."/>
            <person name="Lappartient A."/>
            <person name="Leroch M."/>
            <person name="Levis C."/>
            <person name="Mauceli E."/>
            <person name="Neuveglise C."/>
            <person name="Oeser B."/>
            <person name="Pearson M."/>
            <person name="Poulain J."/>
            <person name="Poussereau N."/>
            <person name="Quesneville H."/>
            <person name="Rascle C."/>
            <person name="Schumacher J."/>
            <person name="Segurens B."/>
            <person name="Sexton A."/>
            <person name="Silva E."/>
            <person name="Sirven C."/>
            <person name="Soanes D.M."/>
            <person name="Talbot N.J."/>
            <person name="Templeton M."/>
            <person name="Yandava C."/>
            <person name="Yarden O."/>
            <person name="Zeng Q."/>
            <person name="Rollins J.A."/>
            <person name="Lebrun M.H."/>
            <person name="Dickman M."/>
        </authorList>
    </citation>
    <scope>NUCLEOTIDE SEQUENCE [LARGE SCALE GENOMIC DNA]</scope>
    <source>
        <strain evidence="2">ATCC 18683 / 1980 / Ss-1</strain>
    </source>
</reference>
<keyword evidence="2" id="KW-1185">Reference proteome</keyword>
<sequence length="89" mass="10544">MRKSSERIVAATAKKRELIFIRSRTSKRYSSMNLYDVRFLDLLRRRLIESLSPEDVLRSLMMKSQKFENGIVHDSRWNLFGMLVGSDDF</sequence>
<gene>
    <name evidence="1" type="ORF">SS1G_11389</name>
</gene>
<dbReference type="Proteomes" id="UP000001312">
    <property type="component" value="Unassembled WGS sequence"/>
</dbReference>
<dbReference type="EMBL" id="CH476638">
    <property type="protein sequence ID" value="EDN95511.1"/>
    <property type="molecule type" value="Genomic_DNA"/>
</dbReference>
<evidence type="ECO:0000313" key="2">
    <source>
        <dbReference type="Proteomes" id="UP000001312"/>
    </source>
</evidence>
<dbReference type="RefSeq" id="XP_001587397.1">
    <property type="nucleotide sequence ID" value="XM_001587347.1"/>
</dbReference>
<dbReference type="AlphaFoldDB" id="A7F1B9"/>
<accession>A7F1B9</accession>
<dbReference type="KEGG" id="ssl:SS1G_11389"/>
<dbReference type="InParanoid" id="A7F1B9"/>
<protein>
    <submittedName>
        <fullName evidence="1">Uncharacterized protein</fullName>
    </submittedName>
</protein>